<accession>A0ABV1RB05</accession>
<evidence type="ECO:0000256" key="2">
    <source>
        <dbReference type="ARBA" id="ARBA00023125"/>
    </source>
</evidence>
<sequence length="103" mass="11501">MFARDVEAVVDTILKHVAEALVDGDRVELHDLSAFSVRDREACAGRNPRTGGEVVVPARAHVYFKPGRGMRRRLNIEKVDPKQEAVRVLRAELRSTAAAWPAR</sequence>
<dbReference type="InterPro" id="IPR000119">
    <property type="entry name" value="Hist_DNA-bd"/>
</dbReference>
<dbReference type="CDD" id="cd13836">
    <property type="entry name" value="IHF_B"/>
    <property type="match status" value="1"/>
</dbReference>
<dbReference type="RefSeq" id="WP_350381424.1">
    <property type="nucleotide sequence ID" value="NZ_JBELQD010000071.1"/>
</dbReference>
<dbReference type="SMART" id="SM00411">
    <property type="entry name" value="BHL"/>
    <property type="match status" value="1"/>
</dbReference>
<protein>
    <submittedName>
        <fullName evidence="4">HU family DNA-binding protein</fullName>
    </submittedName>
</protein>
<dbReference type="PRINTS" id="PR01727">
    <property type="entry name" value="DNABINDINGHU"/>
</dbReference>
<dbReference type="InterPro" id="IPR010992">
    <property type="entry name" value="IHF-like_DNA-bd_dom_sf"/>
</dbReference>
<evidence type="ECO:0000256" key="1">
    <source>
        <dbReference type="ARBA" id="ARBA00010529"/>
    </source>
</evidence>
<comment type="similarity">
    <text evidence="1 3">Belongs to the bacterial histone-like protein family.</text>
</comment>
<evidence type="ECO:0000313" key="4">
    <source>
        <dbReference type="EMBL" id="MER2292019.1"/>
    </source>
</evidence>
<comment type="caution">
    <text evidence="4">The sequence shown here is derived from an EMBL/GenBank/DDBJ whole genome shotgun (WGS) entry which is preliminary data.</text>
</comment>
<dbReference type="PANTHER" id="PTHR33175">
    <property type="entry name" value="DNA-BINDING PROTEIN HU"/>
    <property type="match status" value="1"/>
</dbReference>
<name>A0ABV1RB05_9HYPH</name>
<keyword evidence="2 4" id="KW-0238">DNA-binding</keyword>
<dbReference type="SUPFAM" id="SSF47729">
    <property type="entry name" value="IHF-like DNA-binding proteins"/>
    <property type="match status" value="1"/>
</dbReference>
<keyword evidence="5" id="KW-1185">Reference proteome</keyword>
<proteinExistence type="inferred from homology"/>
<dbReference type="Pfam" id="PF00216">
    <property type="entry name" value="Bac_DNA_binding"/>
    <property type="match status" value="1"/>
</dbReference>
<evidence type="ECO:0000256" key="3">
    <source>
        <dbReference type="RuleBase" id="RU003939"/>
    </source>
</evidence>
<dbReference type="EMBL" id="JBELQD010000071">
    <property type="protein sequence ID" value="MER2292019.1"/>
    <property type="molecule type" value="Genomic_DNA"/>
</dbReference>
<dbReference type="PANTHER" id="PTHR33175:SF5">
    <property type="entry name" value="INTEGRATION HOST FACTOR SUBUNIT BETA"/>
    <property type="match status" value="1"/>
</dbReference>
<organism evidence="4 5">
    <name type="scientific">Methylobacterium brachiatum</name>
    <dbReference type="NCBI Taxonomy" id="269660"/>
    <lineage>
        <taxon>Bacteria</taxon>
        <taxon>Pseudomonadati</taxon>
        <taxon>Pseudomonadota</taxon>
        <taxon>Alphaproteobacteria</taxon>
        <taxon>Hyphomicrobiales</taxon>
        <taxon>Methylobacteriaceae</taxon>
        <taxon>Methylobacterium</taxon>
    </lineage>
</organism>
<dbReference type="Gene3D" id="4.10.520.10">
    <property type="entry name" value="IHF-like DNA-binding proteins"/>
    <property type="match status" value="1"/>
</dbReference>
<dbReference type="Proteomes" id="UP001432995">
    <property type="component" value="Unassembled WGS sequence"/>
</dbReference>
<gene>
    <name evidence="4" type="ORF">ABS770_27560</name>
</gene>
<reference evidence="4" key="1">
    <citation type="submission" date="2024-06" db="EMBL/GenBank/DDBJ databases">
        <authorList>
            <person name="Campbell A.G."/>
        </authorList>
    </citation>
    <scope>NUCLEOTIDE SEQUENCE</scope>
    <source>
        <strain evidence="4">EM17</strain>
    </source>
</reference>
<dbReference type="GO" id="GO:0003677">
    <property type="term" value="F:DNA binding"/>
    <property type="evidence" value="ECO:0007669"/>
    <property type="project" value="UniProtKB-KW"/>
</dbReference>
<evidence type="ECO:0000313" key="5">
    <source>
        <dbReference type="Proteomes" id="UP001432995"/>
    </source>
</evidence>